<dbReference type="EMBL" id="BPLR01017423">
    <property type="protein sequence ID" value="GIY91497.1"/>
    <property type="molecule type" value="Genomic_DNA"/>
</dbReference>
<dbReference type="AlphaFoldDB" id="A0AAV4X8E7"/>
<name>A0AAV4X8E7_CAEEX</name>
<organism evidence="1 2">
    <name type="scientific">Caerostris extrusa</name>
    <name type="common">Bark spider</name>
    <name type="synonym">Caerostris bankana</name>
    <dbReference type="NCBI Taxonomy" id="172846"/>
    <lineage>
        <taxon>Eukaryota</taxon>
        <taxon>Metazoa</taxon>
        <taxon>Ecdysozoa</taxon>
        <taxon>Arthropoda</taxon>
        <taxon>Chelicerata</taxon>
        <taxon>Arachnida</taxon>
        <taxon>Araneae</taxon>
        <taxon>Araneomorphae</taxon>
        <taxon>Entelegynae</taxon>
        <taxon>Araneoidea</taxon>
        <taxon>Araneidae</taxon>
        <taxon>Caerostris</taxon>
    </lineage>
</organism>
<comment type="caution">
    <text evidence="1">The sequence shown here is derived from an EMBL/GenBank/DDBJ whole genome shotgun (WGS) entry which is preliminary data.</text>
</comment>
<dbReference type="Proteomes" id="UP001054945">
    <property type="component" value="Unassembled WGS sequence"/>
</dbReference>
<proteinExistence type="predicted"/>
<gene>
    <name evidence="1" type="primary">VIT_2</name>
    <name evidence="1" type="ORF">CEXT_762481</name>
</gene>
<accession>A0AAV4X8E7</accession>
<sequence length="779" mass="89203">MYSSSTKVKIFDKVDVTLTELGSLSLTGNQEFTLDASIKNSEPISLTFRKRTIKPPTYVKCRGVAINYETTDSSSSFSVKSDYQMMKKISLSLDIKEESDSKACTATMVTPFESMKDAKVHISVGRQSSRSNLLFYIDMNKEENVMRKKIVWILKKITGGYSIHIGNVTFIVTESDNDFKTKVAFKVKNKTVGFEINLDKRATALDCYVYLPQRTSALRSSFLEKNGHVNFKIAAIPNIKDSENKYGFEMEKEIKPSNEIRTTYKMSYPEMAKPLVTCETQEVRNTIVGLKCVVQSDSRRGKTLTAEMIPDRENGFVVYTIYSEDKSLDASFKVIQKSSSEKDEIGYEWKYSSPSDHRKGGAIVTLYDKKYGSPKSMKIAYYSPSSEYEVLGSVANAPKDASLSLASVGAILAYIQIKASDSCLNMEVTNLGQTVKSSLCIKTNENNSLPFITAEFYHREQKKLDLRIGVDPDIPTFVDVDIKWKAADILRAVSEVSGWDSIFPHISIWEWKRDVIQIFLNIKNYIKDKLVDVKNDILEKLVKVKEDILKKLVNIKDDILKKLVNIKDDILKKLVNIKDAILEKISQRIEINLANLGKLIHSGVKMLKDQIDSVFGQFLGDTILHQIARYALKIESKIRQKVINLIDEAINNMNNLFNQDEDYRILKDIVNDRKEKVMHAWRNKEEIAENSFRHIKEKFMNKIRRMIHGLIQIIEFDSEKGILQFRFRQPLGPSEIKIMKNELRTLERLRRTLARSAILELSFIGMWIYRTCDCESFTS</sequence>
<reference evidence="1 2" key="1">
    <citation type="submission" date="2021-06" db="EMBL/GenBank/DDBJ databases">
        <title>Caerostris extrusa draft genome.</title>
        <authorList>
            <person name="Kono N."/>
            <person name="Arakawa K."/>
        </authorList>
    </citation>
    <scope>NUCLEOTIDE SEQUENCE [LARGE SCALE GENOMIC DNA]</scope>
</reference>
<keyword evidence="2" id="KW-1185">Reference proteome</keyword>
<protein>
    <submittedName>
        <fullName evidence="1">Vitellogenin</fullName>
    </submittedName>
</protein>
<evidence type="ECO:0000313" key="1">
    <source>
        <dbReference type="EMBL" id="GIY91497.1"/>
    </source>
</evidence>
<evidence type="ECO:0000313" key="2">
    <source>
        <dbReference type="Proteomes" id="UP001054945"/>
    </source>
</evidence>